<name>A0A6A0ASZ6_9ACTN</name>
<protein>
    <recommendedName>
        <fullName evidence="4">Lipoprotein</fullName>
    </recommendedName>
</protein>
<dbReference type="Proteomes" id="UP000484988">
    <property type="component" value="Unassembled WGS sequence"/>
</dbReference>
<gene>
    <name evidence="2" type="ORF">SCWH03_11980</name>
</gene>
<reference evidence="2 3" key="1">
    <citation type="submission" date="2020-02" db="EMBL/GenBank/DDBJ databases">
        <title>Whole Genome Shotgun Sequence of Streptomyces sp. strain CWH03.</title>
        <authorList>
            <person name="Dohra H."/>
            <person name="Kodani S."/>
            <person name="Yamamura H."/>
        </authorList>
    </citation>
    <scope>NUCLEOTIDE SEQUENCE [LARGE SCALE GENOMIC DNA]</scope>
    <source>
        <strain evidence="2 3">CWH03</strain>
    </source>
</reference>
<evidence type="ECO:0000256" key="1">
    <source>
        <dbReference type="SAM" id="MobiDB-lite"/>
    </source>
</evidence>
<dbReference type="EMBL" id="BLLG01000003">
    <property type="protein sequence ID" value="GFH34984.1"/>
    <property type="molecule type" value="Genomic_DNA"/>
</dbReference>
<feature type="compositionally biased region" description="Gly residues" evidence="1">
    <location>
        <begin position="248"/>
        <end position="259"/>
    </location>
</feature>
<organism evidence="2 3">
    <name type="scientific">Streptomyces pacificus</name>
    <dbReference type="NCBI Taxonomy" id="2705029"/>
    <lineage>
        <taxon>Bacteria</taxon>
        <taxon>Bacillati</taxon>
        <taxon>Actinomycetota</taxon>
        <taxon>Actinomycetes</taxon>
        <taxon>Kitasatosporales</taxon>
        <taxon>Streptomycetaceae</taxon>
        <taxon>Streptomyces</taxon>
    </lineage>
</organism>
<evidence type="ECO:0000313" key="2">
    <source>
        <dbReference type="EMBL" id="GFH34984.1"/>
    </source>
</evidence>
<feature type="region of interest" description="Disordered" evidence="1">
    <location>
        <begin position="241"/>
        <end position="272"/>
    </location>
</feature>
<sequence>MRRYDIAYAALSGAIADAKQSGDLLAAGSGAGGMCRLLVRTDRLGEAERIAAASMDAVEPKITGAEPDHCAVGGGPATEASGAHGAADAGARCGTLPSVPLHTRAPTGHDGPMSTQRARSTAPKALAALALTAVTALTGCAGGGDTDDAPDVPKTATGSLEQLAKQVGCEPNIQTDAEELRQANCTTGDGRYILTTFATDRGQREWINEANDYGGTYLVGRKWVAVGDEEVVTALRDRLGGDLESGASHGGHSGSGAGGGKDEDEAEHSGRH</sequence>
<keyword evidence="3" id="KW-1185">Reference proteome</keyword>
<dbReference type="AlphaFoldDB" id="A0A6A0ASZ6"/>
<accession>A0A6A0ASZ6</accession>
<proteinExistence type="predicted"/>
<comment type="caution">
    <text evidence="2">The sequence shown here is derived from an EMBL/GenBank/DDBJ whole genome shotgun (WGS) entry which is preliminary data.</text>
</comment>
<evidence type="ECO:0008006" key="4">
    <source>
        <dbReference type="Google" id="ProtNLM"/>
    </source>
</evidence>
<evidence type="ECO:0000313" key="3">
    <source>
        <dbReference type="Proteomes" id="UP000484988"/>
    </source>
</evidence>